<sequence>MDFKQIEAFVNVAKYKSFSKAADAIFLSQPTISAHISNLEKELNTVLFDRSSKEVTLTPSGKIFLDYAVNLLNIRNNAVFSISEFEKKITGKLTIASSTTPCRFLVPSLIKKFHENYSSVEFDVKEESTKNVIDYIIKGEAEIGIVGEVLADDRLTYKKIADDNLIIIGSPEVKNITSLEELLKQRFILREKGSATRNIFEKYMDNLGCLEKIKVFAEVSSLEAVLQFVKNGIGISIVSEYACEDYTKTGLVKKIEVDGFKINRDIYLIFHNKRTLSPAARAFYEFSSNNI</sequence>
<keyword evidence="4" id="KW-0804">Transcription</keyword>
<evidence type="ECO:0000313" key="6">
    <source>
        <dbReference type="EMBL" id="KRQ86307.1"/>
    </source>
</evidence>
<comment type="caution">
    <text evidence="6">The sequence shown here is derived from an EMBL/GenBank/DDBJ whole genome shotgun (WGS) entry which is preliminary data.</text>
</comment>
<dbReference type="PANTHER" id="PTHR30126">
    <property type="entry name" value="HTH-TYPE TRANSCRIPTIONAL REGULATOR"/>
    <property type="match status" value="1"/>
</dbReference>
<dbReference type="PATRIC" id="fig|908809.3.peg.1933"/>
<dbReference type="Gene3D" id="1.10.10.10">
    <property type="entry name" value="Winged helix-like DNA-binding domain superfamily/Winged helix DNA-binding domain"/>
    <property type="match status" value="1"/>
</dbReference>
<keyword evidence="2" id="KW-0805">Transcription regulation</keyword>
<keyword evidence="3" id="KW-0238">DNA-binding</keyword>
<keyword evidence="7" id="KW-1185">Reference proteome</keyword>
<dbReference type="RefSeq" id="WP_057979245.1">
    <property type="nucleotide sequence ID" value="NZ_LKHP01000012.1"/>
</dbReference>
<dbReference type="Pfam" id="PF00126">
    <property type="entry name" value="HTH_1"/>
    <property type="match status" value="1"/>
</dbReference>
<dbReference type="AlphaFoldDB" id="A0A0R3JS18"/>
<dbReference type="SUPFAM" id="SSF53850">
    <property type="entry name" value="Periplasmic binding protein-like II"/>
    <property type="match status" value="1"/>
</dbReference>
<dbReference type="PRINTS" id="PR00039">
    <property type="entry name" value="HTHLYSR"/>
</dbReference>
<dbReference type="InterPro" id="IPR036390">
    <property type="entry name" value="WH_DNA-bd_sf"/>
</dbReference>
<evidence type="ECO:0000256" key="1">
    <source>
        <dbReference type="ARBA" id="ARBA00009437"/>
    </source>
</evidence>
<dbReference type="InterPro" id="IPR000847">
    <property type="entry name" value="LysR_HTH_N"/>
</dbReference>
<reference evidence="6 7" key="1">
    <citation type="submission" date="2015-09" db="EMBL/GenBank/DDBJ databases">
        <title>Draft genome sequence of a Caloramator mitchellensis, a moderate thermophile from the Great Artesian Basin of Australia.</title>
        <authorList>
            <person name="Patel B.K."/>
        </authorList>
    </citation>
    <scope>NUCLEOTIDE SEQUENCE [LARGE SCALE GENOMIC DNA]</scope>
    <source>
        <strain evidence="6 7">VF08</strain>
    </source>
</reference>
<feature type="domain" description="HTH lysR-type" evidence="5">
    <location>
        <begin position="1"/>
        <end position="58"/>
    </location>
</feature>
<gene>
    <name evidence="6" type="primary">cmpR</name>
    <name evidence="6" type="ORF">ABG79_01930</name>
</gene>
<protein>
    <submittedName>
        <fullName evidence="6">HTH-type transcriptional activator CmpR</fullName>
    </submittedName>
</protein>
<dbReference type="Proteomes" id="UP000052015">
    <property type="component" value="Unassembled WGS sequence"/>
</dbReference>
<name>A0A0R3JS18_CALMK</name>
<evidence type="ECO:0000256" key="4">
    <source>
        <dbReference type="ARBA" id="ARBA00023163"/>
    </source>
</evidence>
<dbReference type="Pfam" id="PF03466">
    <property type="entry name" value="LysR_substrate"/>
    <property type="match status" value="1"/>
</dbReference>
<dbReference type="GO" id="GO:0003700">
    <property type="term" value="F:DNA-binding transcription factor activity"/>
    <property type="evidence" value="ECO:0007669"/>
    <property type="project" value="InterPro"/>
</dbReference>
<comment type="similarity">
    <text evidence="1">Belongs to the LysR transcriptional regulatory family.</text>
</comment>
<dbReference type="InterPro" id="IPR047788">
    <property type="entry name" value="LysR-like_Sec_metab"/>
</dbReference>
<evidence type="ECO:0000259" key="5">
    <source>
        <dbReference type="PROSITE" id="PS50931"/>
    </source>
</evidence>
<proteinExistence type="inferred from homology"/>
<dbReference type="InterPro" id="IPR036388">
    <property type="entry name" value="WH-like_DNA-bd_sf"/>
</dbReference>
<dbReference type="Gene3D" id="3.40.190.290">
    <property type="match status" value="1"/>
</dbReference>
<dbReference type="SUPFAM" id="SSF46785">
    <property type="entry name" value="Winged helix' DNA-binding domain"/>
    <property type="match status" value="1"/>
</dbReference>
<accession>A0A0R3JS18</accession>
<dbReference type="NCBIfam" id="NF040786">
    <property type="entry name" value="LysR_Sec_metab"/>
    <property type="match status" value="1"/>
</dbReference>
<dbReference type="InterPro" id="IPR005119">
    <property type="entry name" value="LysR_subst-bd"/>
</dbReference>
<dbReference type="PANTHER" id="PTHR30126:SF64">
    <property type="entry name" value="HTH-TYPE TRANSCRIPTIONAL REGULATOR CITR"/>
    <property type="match status" value="1"/>
</dbReference>
<dbReference type="GO" id="GO:0000976">
    <property type="term" value="F:transcription cis-regulatory region binding"/>
    <property type="evidence" value="ECO:0007669"/>
    <property type="project" value="TreeGrafter"/>
</dbReference>
<dbReference type="STRING" id="908809.ABG79_01930"/>
<evidence type="ECO:0000256" key="3">
    <source>
        <dbReference type="ARBA" id="ARBA00023125"/>
    </source>
</evidence>
<dbReference type="FunFam" id="1.10.10.10:FF:000001">
    <property type="entry name" value="LysR family transcriptional regulator"/>
    <property type="match status" value="1"/>
</dbReference>
<evidence type="ECO:0000256" key="2">
    <source>
        <dbReference type="ARBA" id="ARBA00023015"/>
    </source>
</evidence>
<dbReference type="OrthoDB" id="9785745at2"/>
<dbReference type="EMBL" id="LKHP01000012">
    <property type="protein sequence ID" value="KRQ86307.1"/>
    <property type="molecule type" value="Genomic_DNA"/>
</dbReference>
<organism evidence="6 7">
    <name type="scientific">Caloramator mitchellensis</name>
    <dbReference type="NCBI Taxonomy" id="908809"/>
    <lineage>
        <taxon>Bacteria</taxon>
        <taxon>Bacillati</taxon>
        <taxon>Bacillota</taxon>
        <taxon>Clostridia</taxon>
        <taxon>Eubacteriales</taxon>
        <taxon>Clostridiaceae</taxon>
        <taxon>Caloramator</taxon>
    </lineage>
</organism>
<evidence type="ECO:0000313" key="7">
    <source>
        <dbReference type="Proteomes" id="UP000052015"/>
    </source>
</evidence>
<dbReference type="PROSITE" id="PS50931">
    <property type="entry name" value="HTH_LYSR"/>
    <property type="match status" value="1"/>
</dbReference>